<dbReference type="SUPFAM" id="SSF49899">
    <property type="entry name" value="Concanavalin A-like lectins/glucanases"/>
    <property type="match status" value="1"/>
</dbReference>
<accession>A0A3P7LE03</accession>
<dbReference type="InterPro" id="IPR043136">
    <property type="entry name" value="B30.2/SPRY_sf"/>
</dbReference>
<dbReference type="Gene3D" id="2.60.120.920">
    <property type="match status" value="1"/>
</dbReference>
<dbReference type="InterPro" id="IPR013320">
    <property type="entry name" value="ConA-like_dom_sf"/>
</dbReference>
<dbReference type="OrthoDB" id="6589456at2759"/>
<evidence type="ECO:0000313" key="2">
    <source>
        <dbReference type="EMBL" id="VDN15155.1"/>
    </source>
</evidence>
<dbReference type="Proteomes" id="UP000281553">
    <property type="component" value="Unassembled WGS sequence"/>
</dbReference>
<evidence type="ECO:0000259" key="1">
    <source>
        <dbReference type="PROSITE" id="PS50188"/>
    </source>
</evidence>
<proteinExistence type="predicted"/>
<dbReference type="Pfam" id="PF00622">
    <property type="entry name" value="SPRY"/>
    <property type="match status" value="1"/>
</dbReference>
<evidence type="ECO:0000313" key="3">
    <source>
        <dbReference type="Proteomes" id="UP000281553"/>
    </source>
</evidence>
<feature type="non-terminal residue" evidence="2">
    <location>
        <position position="1"/>
    </location>
</feature>
<dbReference type="EMBL" id="UYRU01061604">
    <property type="protein sequence ID" value="VDN15155.1"/>
    <property type="molecule type" value="Genomic_DNA"/>
</dbReference>
<organism evidence="2 3">
    <name type="scientific">Dibothriocephalus latus</name>
    <name type="common">Fish tapeworm</name>
    <name type="synonym">Diphyllobothrium latum</name>
    <dbReference type="NCBI Taxonomy" id="60516"/>
    <lineage>
        <taxon>Eukaryota</taxon>
        <taxon>Metazoa</taxon>
        <taxon>Spiralia</taxon>
        <taxon>Lophotrochozoa</taxon>
        <taxon>Platyhelminthes</taxon>
        <taxon>Cestoda</taxon>
        <taxon>Eucestoda</taxon>
        <taxon>Diphyllobothriidea</taxon>
        <taxon>Diphyllobothriidae</taxon>
        <taxon>Dibothriocephalus</taxon>
    </lineage>
</organism>
<feature type="domain" description="B30.2/SPRY" evidence="1">
    <location>
        <begin position="1"/>
        <end position="132"/>
    </location>
</feature>
<dbReference type="InterPro" id="IPR001870">
    <property type="entry name" value="B30.2/SPRY"/>
</dbReference>
<protein>
    <recommendedName>
        <fullName evidence="1">B30.2/SPRY domain-containing protein</fullName>
    </recommendedName>
</protein>
<name>A0A3P7LE03_DIBLA</name>
<dbReference type="PROSITE" id="PS50188">
    <property type="entry name" value="B302_SPRY"/>
    <property type="match status" value="1"/>
</dbReference>
<dbReference type="InterPro" id="IPR003877">
    <property type="entry name" value="SPRY_dom"/>
</dbReference>
<reference evidence="2 3" key="1">
    <citation type="submission" date="2018-11" db="EMBL/GenBank/DDBJ databases">
        <authorList>
            <consortium name="Pathogen Informatics"/>
        </authorList>
    </citation>
    <scope>NUCLEOTIDE SEQUENCE [LARGE SCALE GENOMIC DNA]</scope>
</reference>
<gene>
    <name evidence="2" type="ORF">DILT_LOCUS10986</name>
</gene>
<keyword evidence="3" id="KW-1185">Reference proteome</keyword>
<dbReference type="AlphaFoldDB" id="A0A3P7LE03"/>
<sequence>GCRANKGVKAPGAYYYETTVLEDGPVRVGWATNGASLNLGEDDLGIVFGTEDGSTRGLVTFNGDQFDFGAEVRKGDVIGCYIDFDHGVATWNCNGAEGAQPVRIPDRLLNESFFPGKFQPFSVTICFLSIQC</sequence>